<feature type="transmembrane region" description="Helical" evidence="1">
    <location>
        <begin position="12"/>
        <end position="34"/>
    </location>
</feature>
<keyword evidence="3" id="KW-1185">Reference proteome</keyword>
<keyword evidence="1" id="KW-0472">Membrane</keyword>
<evidence type="ECO:0008006" key="4">
    <source>
        <dbReference type="Google" id="ProtNLM"/>
    </source>
</evidence>
<dbReference type="SUPFAM" id="SSF51905">
    <property type="entry name" value="FAD/NAD(P)-binding domain"/>
    <property type="match status" value="1"/>
</dbReference>
<protein>
    <recommendedName>
        <fullName evidence="4">FAD/NAD(P)-binding domain-containing protein</fullName>
    </recommendedName>
</protein>
<reference evidence="2 3" key="1">
    <citation type="submission" date="2015-04" db="EMBL/GenBank/DDBJ databases">
        <title>Complete genome sequence of Schizopora paradoxa KUC8140, a cosmopolitan wood degrader in East Asia.</title>
        <authorList>
            <consortium name="DOE Joint Genome Institute"/>
            <person name="Min B."/>
            <person name="Park H."/>
            <person name="Jang Y."/>
            <person name="Kim J.-J."/>
            <person name="Kim K.H."/>
            <person name="Pangilinan J."/>
            <person name="Lipzen A."/>
            <person name="Riley R."/>
            <person name="Grigoriev I.V."/>
            <person name="Spatafora J.W."/>
            <person name="Choi I.-G."/>
        </authorList>
    </citation>
    <scope>NUCLEOTIDE SEQUENCE [LARGE SCALE GENOMIC DNA]</scope>
    <source>
        <strain evidence="2 3">KUC8140</strain>
    </source>
</reference>
<keyword evidence="1" id="KW-1133">Transmembrane helix</keyword>
<gene>
    <name evidence="2" type="ORF">SCHPADRAFT_931591</name>
</gene>
<evidence type="ECO:0000313" key="3">
    <source>
        <dbReference type="Proteomes" id="UP000053477"/>
    </source>
</evidence>
<sequence length="570" mass="64789">MMETLTKIMATALLPVTAMAFWRMGSSLLTYYIYKRFTVLKELMDIGKARVDDERIAGTAVICGGSIAGLWAARICADHFEDVVVVEPEAWIMSNDGSKPIYDERGDKIGSTEHRPRTRVHQYFAAHVFWNLSLLALRRLFPDFEKELLKRDGKIVEAELNCYTWAGRVFRSSKHWYPEGEAPQIFSCSRDAYERLLRCLVMKSSSRIRQVTGTVTGVKPFADDHSKIEKVVVSKSDSDGTKLLEIPAALVVDCTGATQAGFKWIKRLCANTNSQEIGSDRWNKLIDSYNIHGNWKAFDFFVPPEIRAVVSIPGGYDNYKWLYTFIPFPGCENKLFLINRIEGHRIRYSFYGWGNPPIPESPEGILDYMATVKSDVPVPQWAFDLLSQLLKVNEIQVYTGKMPLMNWVHYEKAPFVPSNFVAIGDAVMKVNPTFGQGCTKACIGAIVLDNLLRSPRYAQTRKVVPGFSSEFFKIHHDKIVDAWNGTKPMDYMFSTTTPVKGENLDDEKISGTFALLLLEVATEDSDVDALLCHMRQFIAPAANLYAPWVFWRVLKFCLNKKIRKLWEETV</sequence>
<dbReference type="AlphaFoldDB" id="A0A0H2RAB6"/>
<evidence type="ECO:0000256" key="1">
    <source>
        <dbReference type="SAM" id="Phobius"/>
    </source>
</evidence>
<name>A0A0H2RAB6_9AGAM</name>
<organism evidence="2 3">
    <name type="scientific">Schizopora paradoxa</name>
    <dbReference type="NCBI Taxonomy" id="27342"/>
    <lineage>
        <taxon>Eukaryota</taxon>
        <taxon>Fungi</taxon>
        <taxon>Dikarya</taxon>
        <taxon>Basidiomycota</taxon>
        <taxon>Agaricomycotina</taxon>
        <taxon>Agaricomycetes</taxon>
        <taxon>Hymenochaetales</taxon>
        <taxon>Schizoporaceae</taxon>
        <taxon>Schizopora</taxon>
    </lineage>
</organism>
<dbReference type="Proteomes" id="UP000053477">
    <property type="component" value="Unassembled WGS sequence"/>
</dbReference>
<keyword evidence="1" id="KW-0812">Transmembrane</keyword>
<dbReference type="InterPro" id="IPR036188">
    <property type="entry name" value="FAD/NAD-bd_sf"/>
</dbReference>
<proteinExistence type="predicted"/>
<evidence type="ECO:0000313" key="2">
    <source>
        <dbReference type="EMBL" id="KLO08764.1"/>
    </source>
</evidence>
<dbReference type="InParanoid" id="A0A0H2RAB6"/>
<dbReference type="OrthoDB" id="10051892at2759"/>
<accession>A0A0H2RAB6</accession>
<dbReference type="EMBL" id="KQ086078">
    <property type="protein sequence ID" value="KLO08764.1"/>
    <property type="molecule type" value="Genomic_DNA"/>
</dbReference>